<dbReference type="SUPFAM" id="SSF54236">
    <property type="entry name" value="Ubiquitin-like"/>
    <property type="match status" value="3"/>
</dbReference>
<accession>A0ABQ9X7W3</accession>
<proteinExistence type="predicted"/>
<reference evidence="2 3" key="1">
    <citation type="journal article" date="2022" name="bioRxiv">
        <title>Genomics of Preaxostyla Flagellates Illuminates Evolutionary Transitions and the Path Towards Mitochondrial Loss.</title>
        <authorList>
            <person name="Novak L.V.F."/>
            <person name="Treitli S.C."/>
            <person name="Pyrih J."/>
            <person name="Halakuc P."/>
            <person name="Pipaliya S.V."/>
            <person name="Vacek V."/>
            <person name="Brzon O."/>
            <person name="Soukal P."/>
            <person name="Eme L."/>
            <person name="Dacks J.B."/>
            <person name="Karnkowska A."/>
            <person name="Elias M."/>
            <person name="Hampl V."/>
        </authorList>
    </citation>
    <scope>NUCLEOTIDE SEQUENCE [LARGE SCALE GENOMIC DNA]</scope>
    <source>
        <strain evidence="2">NAU3</strain>
        <tissue evidence="2">Gut</tissue>
    </source>
</reference>
<name>A0ABQ9X7W3_9EUKA</name>
<evidence type="ECO:0000313" key="3">
    <source>
        <dbReference type="Proteomes" id="UP001281761"/>
    </source>
</evidence>
<dbReference type="InterPro" id="IPR029071">
    <property type="entry name" value="Ubiquitin-like_domsf"/>
</dbReference>
<evidence type="ECO:0000259" key="1">
    <source>
        <dbReference type="PROSITE" id="PS50053"/>
    </source>
</evidence>
<comment type="caution">
    <text evidence="2">The sequence shown here is derived from an EMBL/GenBank/DDBJ whole genome shotgun (WGS) entry which is preliminary data.</text>
</comment>
<dbReference type="CDD" id="cd17039">
    <property type="entry name" value="Ubl_ubiquitin_like"/>
    <property type="match status" value="1"/>
</dbReference>
<evidence type="ECO:0000313" key="2">
    <source>
        <dbReference type="EMBL" id="KAK2947938.1"/>
    </source>
</evidence>
<feature type="domain" description="Ubiquitin-like" evidence="1">
    <location>
        <begin position="266"/>
        <end position="342"/>
    </location>
</feature>
<dbReference type="EMBL" id="JARBJD010000188">
    <property type="protein sequence ID" value="KAK2947938.1"/>
    <property type="molecule type" value="Genomic_DNA"/>
</dbReference>
<dbReference type="Proteomes" id="UP001281761">
    <property type="component" value="Unassembled WGS sequence"/>
</dbReference>
<protein>
    <recommendedName>
        <fullName evidence="1">Ubiquitin-like domain-containing protein</fullName>
    </recommendedName>
</protein>
<organism evidence="2 3">
    <name type="scientific">Blattamonas nauphoetae</name>
    <dbReference type="NCBI Taxonomy" id="2049346"/>
    <lineage>
        <taxon>Eukaryota</taxon>
        <taxon>Metamonada</taxon>
        <taxon>Preaxostyla</taxon>
        <taxon>Oxymonadida</taxon>
        <taxon>Blattamonas</taxon>
    </lineage>
</organism>
<feature type="domain" description="Ubiquitin-like" evidence="1">
    <location>
        <begin position="351"/>
        <end position="409"/>
    </location>
</feature>
<dbReference type="PANTHER" id="PTHR10621">
    <property type="entry name" value="UV EXCISION REPAIR PROTEIN RAD23"/>
    <property type="match status" value="1"/>
</dbReference>
<feature type="domain" description="Ubiquitin-like" evidence="1">
    <location>
        <begin position="176"/>
        <end position="237"/>
    </location>
</feature>
<keyword evidence="3" id="KW-1185">Reference proteome</keyword>
<gene>
    <name evidence="2" type="ORF">BLNAU_17165</name>
</gene>
<dbReference type="PANTHER" id="PTHR10621:SF0">
    <property type="entry name" value="UV EXCISION REPAIR PROTEIN RAD23"/>
    <property type="match status" value="1"/>
</dbReference>
<dbReference type="Pfam" id="PF00240">
    <property type="entry name" value="ubiquitin"/>
    <property type="match status" value="3"/>
</dbReference>
<dbReference type="SMART" id="SM00213">
    <property type="entry name" value="UBQ"/>
    <property type="match status" value="3"/>
</dbReference>
<dbReference type="PROSITE" id="PS50053">
    <property type="entry name" value="UBIQUITIN_2"/>
    <property type="match status" value="3"/>
</dbReference>
<dbReference type="Gene3D" id="3.10.20.90">
    <property type="entry name" value="Phosphatidylinositol 3-kinase Catalytic Subunit, Chain A, domain 1"/>
    <property type="match status" value="3"/>
</dbReference>
<dbReference type="InterPro" id="IPR000626">
    <property type="entry name" value="Ubiquitin-like_dom"/>
</dbReference>
<sequence>MPHKPTMNNAPENQPTNPILLTVDTVLEKLNQWDGTTDIVKPSIWEQIPTVISEFSNESQSNIEHMTQLLDRLGLILNKILDENTPINNRRVLFQALHSLSHSPSCDRTVKRRVDTLLPLFDSISDTNLVLINKAYLDSLESQILALNEERTRLKEPHQRTEQVPEAKQEDIDGNFTLKVRSASDDSDYDFNVHPQNTIGQMKQILVPFLNVSMEHIALMHEAITLSDTTTLAEINFRGHFVLLAFTVEPENEKPVTETDNTDESIQLTVKSADTGDQFTLKVYPQHTIRQIKQALVPHQMVPSQRITLFHLADELNDDTVFSEINFEGSYALISFIEEEDASETKVDGPFKLKVKIAETGDKFTFNVNPQNTIVQIKELLSHHLKASVDAISLMHEADELKDSTVLSEITSERKLKLVAFVIDQKDSIRKK</sequence>